<feature type="chain" id="PRO_5011603901" description="phosphoserine phosphatase" evidence="12">
    <location>
        <begin position="27"/>
        <end position="415"/>
    </location>
</feature>
<comment type="catalytic activity">
    <reaction evidence="10">
        <text>O-phospho-L-serine + H2O = L-serine + phosphate</text>
        <dbReference type="Rhea" id="RHEA:21208"/>
        <dbReference type="ChEBI" id="CHEBI:15377"/>
        <dbReference type="ChEBI" id="CHEBI:33384"/>
        <dbReference type="ChEBI" id="CHEBI:43474"/>
        <dbReference type="ChEBI" id="CHEBI:57524"/>
        <dbReference type="EC" id="3.1.3.3"/>
    </reaction>
</comment>
<keyword evidence="6" id="KW-0479">Metal-binding</keyword>
<evidence type="ECO:0000256" key="3">
    <source>
        <dbReference type="ARBA" id="ARBA00009184"/>
    </source>
</evidence>
<comment type="pathway">
    <text evidence="2">Amino-acid biosynthesis; L-serine biosynthesis; L-serine from 3-phospho-D-glycerate: step 3/3.</text>
</comment>
<dbReference type="RefSeq" id="WP_091377521.1">
    <property type="nucleotide sequence ID" value="NZ_FNDV01000004.1"/>
</dbReference>
<evidence type="ECO:0000256" key="11">
    <source>
        <dbReference type="ARBA" id="ARBA00048523"/>
    </source>
</evidence>
<evidence type="ECO:0000313" key="14">
    <source>
        <dbReference type="Proteomes" id="UP000199651"/>
    </source>
</evidence>
<dbReference type="OrthoDB" id="1633110at2"/>
<evidence type="ECO:0000256" key="7">
    <source>
        <dbReference type="ARBA" id="ARBA00022801"/>
    </source>
</evidence>
<evidence type="ECO:0000256" key="10">
    <source>
        <dbReference type="ARBA" id="ARBA00048138"/>
    </source>
</evidence>
<evidence type="ECO:0000256" key="8">
    <source>
        <dbReference type="ARBA" id="ARBA00022842"/>
    </source>
</evidence>
<dbReference type="EMBL" id="FNJB01000007">
    <property type="protein sequence ID" value="SDP21158.1"/>
    <property type="molecule type" value="Genomic_DNA"/>
</dbReference>
<dbReference type="InterPro" id="IPR023214">
    <property type="entry name" value="HAD_sf"/>
</dbReference>
<keyword evidence="9" id="KW-0718">Serine biosynthesis</keyword>
<comment type="catalytic activity">
    <reaction evidence="11">
        <text>O-phospho-D-serine + H2O = D-serine + phosphate</text>
        <dbReference type="Rhea" id="RHEA:24873"/>
        <dbReference type="ChEBI" id="CHEBI:15377"/>
        <dbReference type="ChEBI" id="CHEBI:35247"/>
        <dbReference type="ChEBI" id="CHEBI:43474"/>
        <dbReference type="ChEBI" id="CHEBI:58680"/>
        <dbReference type="EC" id="3.1.3.3"/>
    </reaction>
</comment>
<dbReference type="InterPro" id="IPR050582">
    <property type="entry name" value="HAD-like_SerB"/>
</dbReference>
<dbReference type="GO" id="GO:0005737">
    <property type="term" value="C:cytoplasm"/>
    <property type="evidence" value="ECO:0007669"/>
    <property type="project" value="TreeGrafter"/>
</dbReference>
<protein>
    <recommendedName>
        <fullName evidence="4">phosphoserine phosphatase</fullName>
        <ecNumber evidence="4">3.1.3.3</ecNumber>
    </recommendedName>
</protein>
<organism evidence="13 14">
    <name type="scientific">Actinokineospora alba</name>
    <dbReference type="NCBI Taxonomy" id="504798"/>
    <lineage>
        <taxon>Bacteria</taxon>
        <taxon>Bacillati</taxon>
        <taxon>Actinomycetota</taxon>
        <taxon>Actinomycetes</taxon>
        <taxon>Pseudonocardiales</taxon>
        <taxon>Pseudonocardiaceae</taxon>
        <taxon>Actinokineospora</taxon>
    </lineage>
</organism>
<dbReference type="GO" id="GO:0036424">
    <property type="term" value="F:L-phosphoserine phosphatase activity"/>
    <property type="evidence" value="ECO:0007669"/>
    <property type="project" value="TreeGrafter"/>
</dbReference>
<keyword evidence="12" id="KW-0732">Signal</keyword>
<evidence type="ECO:0000256" key="9">
    <source>
        <dbReference type="ARBA" id="ARBA00023299"/>
    </source>
</evidence>
<dbReference type="Proteomes" id="UP000199651">
    <property type="component" value="Unassembled WGS sequence"/>
</dbReference>
<evidence type="ECO:0000256" key="4">
    <source>
        <dbReference type="ARBA" id="ARBA00012640"/>
    </source>
</evidence>
<keyword evidence="5" id="KW-0028">Amino-acid biosynthesis</keyword>
<dbReference type="GO" id="GO:0000287">
    <property type="term" value="F:magnesium ion binding"/>
    <property type="evidence" value="ECO:0007669"/>
    <property type="project" value="TreeGrafter"/>
</dbReference>
<sequence>MRVPLLIPITALVVGALSWAPTPSVAAAPPACATLDPGQAWYGENRQRLDAMIAEHGRCGSPGRPPVAVFDWDNTVIRNDVGDATLFWALRNDVVRQPADWAATSRYLTPAAATALRAACGTVAPGKPLPTSTDTRCADEILAVYSTAATTAGASAFAGFDHRRMEPAYAWLPQLLAGWTPAQVRGFAAAARRENLAAPVGATQLVGTQRVTGWVRYYDQQRDLLRTLRRNGFDVWVVSASPQDVVEVWAAGVGVAANRVVGIRSVTRAGVLTHRLTGCGDVPDGADSVITYLDGKRCWVNQEIYGVRGAKAFERQADDKRPVFAAGDSTTDLTFVRDATALRLVINRNKTELMCHAYHDLDGRWIVNPMFIQSKPAQAKPYPCATTGATDAAGTPVPVVDDAGHVIPDQLDTVH</sequence>
<evidence type="ECO:0000256" key="2">
    <source>
        <dbReference type="ARBA" id="ARBA00005135"/>
    </source>
</evidence>
<comment type="similarity">
    <text evidence="3">Belongs to the HAD-like hydrolase superfamily. SerB family.</text>
</comment>
<feature type="signal peptide" evidence="12">
    <location>
        <begin position="1"/>
        <end position="26"/>
    </location>
</feature>
<keyword evidence="7" id="KW-0378">Hydrolase</keyword>
<dbReference type="Pfam" id="PF12710">
    <property type="entry name" value="HAD"/>
    <property type="match status" value="1"/>
</dbReference>
<keyword evidence="14" id="KW-1185">Reference proteome</keyword>
<evidence type="ECO:0000313" key="13">
    <source>
        <dbReference type="EMBL" id="SDP21158.1"/>
    </source>
</evidence>
<reference evidence="14" key="1">
    <citation type="submission" date="2016-10" db="EMBL/GenBank/DDBJ databases">
        <authorList>
            <person name="Varghese N."/>
            <person name="Submissions S."/>
        </authorList>
    </citation>
    <scope>NUCLEOTIDE SEQUENCE [LARGE SCALE GENOMIC DNA]</scope>
    <source>
        <strain evidence="14">IBRC-M 10655</strain>
    </source>
</reference>
<dbReference type="STRING" id="504798.SAMN05421871_104160"/>
<evidence type="ECO:0000256" key="1">
    <source>
        <dbReference type="ARBA" id="ARBA00001946"/>
    </source>
</evidence>
<gene>
    <name evidence="13" type="ORF">SAMN05192558_107161</name>
</gene>
<accession>A0A1H0QWR8</accession>
<dbReference type="GO" id="GO:0006564">
    <property type="term" value="P:L-serine biosynthetic process"/>
    <property type="evidence" value="ECO:0007669"/>
    <property type="project" value="UniProtKB-KW"/>
</dbReference>
<proteinExistence type="inferred from homology"/>
<evidence type="ECO:0000256" key="5">
    <source>
        <dbReference type="ARBA" id="ARBA00022605"/>
    </source>
</evidence>
<keyword evidence="8" id="KW-0460">Magnesium</keyword>
<dbReference type="PANTHER" id="PTHR43344:SF2">
    <property type="entry name" value="PHOSPHOSERINE PHOSPHATASE"/>
    <property type="match status" value="1"/>
</dbReference>
<dbReference type="SUPFAM" id="SSF56784">
    <property type="entry name" value="HAD-like"/>
    <property type="match status" value="1"/>
</dbReference>
<dbReference type="AlphaFoldDB" id="A0A1H0QWR8"/>
<dbReference type="Gene3D" id="3.40.50.1000">
    <property type="entry name" value="HAD superfamily/HAD-like"/>
    <property type="match status" value="2"/>
</dbReference>
<evidence type="ECO:0000256" key="6">
    <source>
        <dbReference type="ARBA" id="ARBA00022723"/>
    </source>
</evidence>
<comment type="cofactor">
    <cofactor evidence="1">
        <name>Mg(2+)</name>
        <dbReference type="ChEBI" id="CHEBI:18420"/>
    </cofactor>
</comment>
<dbReference type="EC" id="3.1.3.3" evidence="4"/>
<dbReference type="PANTHER" id="PTHR43344">
    <property type="entry name" value="PHOSPHOSERINE PHOSPHATASE"/>
    <property type="match status" value="1"/>
</dbReference>
<dbReference type="InterPro" id="IPR036412">
    <property type="entry name" value="HAD-like_sf"/>
</dbReference>
<name>A0A1H0QWR8_9PSEU</name>
<evidence type="ECO:0000256" key="12">
    <source>
        <dbReference type="SAM" id="SignalP"/>
    </source>
</evidence>